<evidence type="ECO:0000313" key="3">
    <source>
        <dbReference type="Proteomes" id="UP000234752"/>
    </source>
</evidence>
<dbReference type="GO" id="GO:0006950">
    <property type="term" value="P:response to stress"/>
    <property type="evidence" value="ECO:0007669"/>
    <property type="project" value="TreeGrafter"/>
</dbReference>
<organism evidence="2 3">
    <name type="scientific">Niveispirillum cyanobacteriorum</name>
    <dbReference type="NCBI Taxonomy" id="1612173"/>
    <lineage>
        <taxon>Bacteria</taxon>
        <taxon>Pseudomonadati</taxon>
        <taxon>Pseudomonadota</taxon>
        <taxon>Alphaproteobacteria</taxon>
        <taxon>Rhodospirillales</taxon>
        <taxon>Azospirillaceae</taxon>
        <taxon>Niveispirillum</taxon>
    </lineage>
</organism>
<reference evidence="2 3" key="1">
    <citation type="submission" date="2017-12" db="EMBL/GenBank/DDBJ databases">
        <title>Genomes of bacteria within cyanobacterial aggregates.</title>
        <authorList>
            <person name="Cai H."/>
        </authorList>
    </citation>
    <scope>NUCLEOTIDE SEQUENCE [LARGE SCALE GENOMIC DNA]</scope>
    <source>
        <strain evidence="2 3">TH16</strain>
        <plasmid evidence="2 3">unnamed1</plasmid>
    </source>
</reference>
<dbReference type="AlphaFoldDB" id="A0A2K9NKX7"/>
<dbReference type="SUPFAM" id="SSF46785">
    <property type="entry name" value="Winged helix' DNA-binding domain"/>
    <property type="match status" value="1"/>
</dbReference>
<evidence type="ECO:0000259" key="1">
    <source>
        <dbReference type="Pfam" id="PF12802"/>
    </source>
</evidence>
<protein>
    <recommendedName>
        <fullName evidence="1">HTH marR-type domain-containing protein</fullName>
    </recommendedName>
</protein>
<evidence type="ECO:0000313" key="2">
    <source>
        <dbReference type="EMBL" id="AUN33701.1"/>
    </source>
</evidence>
<keyword evidence="2" id="KW-0614">Plasmid</keyword>
<sequence length="183" mass="20157">MVASNSLFNRPIICKDLHIMSNDAHDLDFIRAQGPAYLAHLLLRLADELVRGGGQWYPRMGVTAPPRTTSTLLALDEHGPLAVTEIAGLLRQSHPLVIDWCRDLTALGFIAKETDPKDRRRTLVDLTPSGRAEVGRLRGALVQMAAASQALMDEAGPGLFDALWRMEAALRHRRFADRLGDGD</sequence>
<dbReference type="Gene3D" id="1.10.10.10">
    <property type="entry name" value="Winged helix-like DNA-binding domain superfamily/Winged helix DNA-binding domain"/>
    <property type="match status" value="1"/>
</dbReference>
<dbReference type="Pfam" id="PF12802">
    <property type="entry name" value="MarR_2"/>
    <property type="match status" value="1"/>
</dbReference>
<name>A0A2K9NKX7_9PROT</name>
<dbReference type="InterPro" id="IPR036390">
    <property type="entry name" value="WH_DNA-bd_sf"/>
</dbReference>
<keyword evidence="3" id="KW-1185">Reference proteome</keyword>
<gene>
    <name evidence="2" type="ORF">C0V82_24910</name>
</gene>
<dbReference type="GO" id="GO:0003700">
    <property type="term" value="F:DNA-binding transcription factor activity"/>
    <property type="evidence" value="ECO:0007669"/>
    <property type="project" value="InterPro"/>
</dbReference>
<proteinExistence type="predicted"/>
<dbReference type="EMBL" id="CP025613">
    <property type="protein sequence ID" value="AUN33701.1"/>
    <property type="molecule type" value="Genomic_DNA"/>
</dbReference>
<dbReference type="InterPro" id="IPR039422">
    <property type="entry name" value="MarR/SlyA-like"/>
</dbReference>
<dbReference type="InterPro" id="IPR036388">
    <property type="entry name" value="WH-like_DNA-bd_sf"/>
</dbReference>
<dbReference type="InterPro" id="IPR000835">
    <property type="entry name" value="HTH_MarR-typ"/>
</dbReference>
<dbReference type="KEGG" id="ncb:C0V82_24910"/>
<accession>A0A2K9NKX7</accession>
<dbReference type="Proteomes" id="UP000234752">
    <property type="component" value="Plasmid unnamed1"/>
</dbReference>
<dbReference type="PANTHER" id="PTHR33164">
    <property type="entry name" value="TRANSCRIPTIONAL REGULATOR, MARR FAMILY"/>
    <property type="match status" value="1"/>
</dbReference>
<geneLocation type="plasmid" evidence="2 3">
    <name>unnamed1</name>
</geneLocation>
<dbReference type="PANTHER" id="PTHR33164:SF57">
    <property type="entry name" value="MARR-FAMILY TRANSCRIPTIONAL REGULATOR"/>
    <property type="match status" value="1"/>
</dbReference>
<feature type="domain" description="HTH marR-type" evidence="1">
    <location>
        <begin position="66"/>
        <end position="121"/>
    </location>
</feature>